<protein>
    <submittedName>
        <fullName evidence="2">Uncharacterized protein</fullName>
    </submittedName>
</protein>
<keyword evidence="1" id="KW-1133">Transmembrane helix</keyword>
<evidence type="ECO:0000313" key="2">
    <source>
        <dbReference type="EMBL" id="KAE9395547.1"/>
    </source>
</evidence>
<reference evidence="2" key="1">
    <citation type="journal article" date="2019" name="Environ. Microbiol.">
        <title>Fungal ecological strategies reflected in gene transcription - a case study of two litter decomposers.</title>
        <authorList>
            <person name="Barbi F."/>
            <person name="Kohler A."/>
            <person name="Barry K."/>
            <person name="Baskaran P."/>
            <person name="Daum C."/>
            <person name="Fauchery L."/>
            <person name="Ihrmark K."/>
            <person name="Kuo A."/>
            <person name="LaButti K."/>
            <person name="Lipzen A."/>
            <person name="Morin E."/>
            <person name="Grigoriev I.V."/>
            <person name="Henrissat B."/>
            <person name="Lindahl B."/>
            <person name="Martin F."/>
        </authorList>
    </citation>
    <scope>NUCLEOTIDE SEQUENCE</scope>
    <source>
        <strain evidence="2">JB14</strain>
    </source>
</reference>
<keyword evidence="1" id="KW-0812">Transmembrane</keyword>
<dbReference type="AlphaFoldDB" id="A0A6A4HE69"/>
<dbReference type="EMBL" id="ML769529">
    <property type="protein sequence ID" value="KAE9395547.1"/>
    <property type="molecule type" value="Genomic_DNA"/>
</dbReference>
<dbReference type="Proteomes" id="UP000799118">
    <property type="component" value="Unassembled WGS sequence"/>
</dbReference>
<sequence length="89" mass="10215">MLGSIVFNNGVIPSMRRIGTVVILHAITLCFDYSVYAEMYIYFMLAQYYAVLFRAWIDSWHCGAHLVAFAVVTLKSRLPSEDRKSTLVY</sequence>
<feature type="transmembrane region" description="Helical" evidence="1">
    <location>
        <begin position="21"/>
        <end position="43"/>
    </location>
</feature>
<organism evidence="2 3">
    <name type="scientific">Gymnopus androsaceus JB14</name>
    <dbReference type="NCBI Taxonomy" id="1447944"/>
    <lineage>
        <taxon>Eukaryota</taxon>
        <taxon>Fungi</taxon>
        <taxon>Dikarya</taxon>
        <taxon>Basidiomycota</taxon>
        <taxon>Agaricomycotina</taxon>
        <taxon>Agaricomycetes</taxon>
        <taxon>Agaricomycetidae</taxon>
        <taxon>Agaricales</taxon>
        <taxon>Marasmiineae</taxon>
        <taxon>Omphalotaceae</taxon>
        <taxon>Gymnopus</taxon>
    </lineage>
</organism>
<name>A0A6A4HE69_9AGAR</name>
<proteinExistence type="predicted"/>
<evidence type="ECO:0000256" key="1">
    <source>
        <dbReference type="SAM" id="Phobius"/>
    </source>
</evidence>
<gene>
    <name evidence="2" type="ORF">BT96DRAFT_143980</name>
</gene>
<keyword evidence="1" id="KW-0472">Membrane</keyword>
<evidence type="ECO:0000313" key="3">
    <source>
        <dbReference type="Proteomes" id="UP000799118"/>
    </source>
</evidence>
<accession>A0A6A4HE69</accession>
<keyword evidence="3" id="KW-1185">Reference proteome</keyword>